<feature type="domain" description="Glycosyltransferase 2-like" evidence="1">
    <location>
        <begin position="21"/>
        <end position="171"/>
    </location>
</feature>
<reference evidence="2 3" key="1">
    <citation type="submission" date="2023-10" db="EMBL/GenBank/DDBJ databases">
        <title>Phytobacter spp. The emergence of a new genus of hospital-origin enterobacteria encoding carbapenemases in Argentina.</title>
        <authorList>
            <person name="Vay C."/>
            <person name="Almuzara M."/>
            <person name="Traglia G.M."/>
            <person name="Campos J."/>
        </authorList>
    </citation>
    <scope>NUCLEOTIDE SEQUENCE [LARGE SCALE GENOMIC DNA]</scope>
    <source>
        <strain evidence="2 3">CVMA36</strain>
    </source>
</reference>
<name>A0AB35RLG8_9ENTR</name>
<dbReference type="SUPFAM" id="SSF53448">
    <property type="entry name" value="Nucleotide-diphospho-sugar transferases"/>
    <property type="match status" value="1"/>
</dbReference>
<dbReference type="InterPro" id="IPR029044">
    <property type="entry name" value="Nucleotide-diphossugar_trans"/>
</dbReference>
<dbReference type="GO" id="GO:0016758">
    <property type="term" value="F:hexosyltransferase activity"/>
    <property type="evidence" value="ECO:0007669"/>
    <property type="project" value="UniProtKB-ARBA"/>
</dbReference>
<dbReference type="PANTHER" id="PTHR22916:SF3">
    <property type="entry name" value="UDP-GLCNAC:BETAGAL BETA-1,3-N-ACETYLGLUCOSAMINYLTRANSFERASE-LIKE PROTEIN 1"/>
    <property type="match status" value="1"/>
</dbReference>
<evidence type="ECO:0000313" key="2">
    <source>
        <dbReference type="EMBL" id="MDV2862873.1"/>
    </source>
</evidence>
<dbReference type="PANTHER" id="PTHR22916">
    <property type="entry name" value="GLYCOSYLTRANSFERASE"/>
    <property type="match status" value="1"/>
</dbReference>
<protein>
    <submittedName>
        <fullName evidence="2">Glycosyltransferase family 2 protein</fullName>
    </submittedName>
</protein>
<dbReference type="AlphaFoldDB" id="A0AB35RLG8"/>
<dbReference type="EMBL" id="JAWJAC010000005">
    <property type="protein sequence ID" value="MDV2862873.1"/>
    <property type="molecule type" value="Genomic_DNA"/>
</dbReference>
<organism evidence="2 3">
    <name type="scientific">Phytobacter ursingii</name>
    <dbReference type="NCBI Taxonomy" id="1972431"/>
    <lineage>
        <taxon>Bacteria</taxon>
        <taxon>Pseudomonadati</taxon>
        <taxon>Pseudomonadota</taxon>
        <taxon>Gammaproteobacteria</taxon>
        <taxon>Enterobacterales</taxon>
        <taxon>Enterobacteriaceae</taxon>
        <taxon>Phytobacter</taxon>
    </lineage>
</organism>
<dbReference type="Gene3D" id="3.90.550.10">
    <property type="entry name" value="Spore Coat Polysaccharide Biosynthesis Protein SpsA, Chain A"/>
    <property type="match status" value="1"/>
</dbReference>
<gene>
    <name evidence="2" type="ORF">R0H02_10430</name>
</gene>
<dbReference type="Pfam" id="PF00535">
    <property type="entry name" value="Glycos_transf_2"/>
    <property type="match status" value="1"/>
</dbReference>
<proteinExistence type="predicted"/>
<dbReference type="Proteomes" id="UP001286589">
    <property type="component" value="Unassembled WGS sequence"/>
</dbReference>
<evidence type="ECO:0000313" key="3">
    <source>
        <dbReference type="Proteomes" id="UP001286589"/>
    </source>
</evidence>
<dbReference type="InterPro" id="IPR001173">
    <property type="entry name" value="Glyco_trans_2-like"/>
</dbReference>
<dbReference type="RefSeq" id="WP_142517911.1">
    <property type="nucleotide sequence ID" value="NZ_JAWJAC010000005.1"/>
</dbReference>
<sequence>MIDEKKASDELSQITQSSVAIILCTYNGEEYIEQQLESIIAQTILNWTIFASDDGSTDATLSILEKYQKILGSNKLVILKGPKKGFAWNFLSALKYTPESFQYYAFCDQDDIWLSNKLETGVRCLRQYNANVPGIHCGRTALVDENGQRYGMSYLFERKPSFKNALMQNIAGGNTMLLNHAAKKIIAETPDDCDIISHDWWVYIVIAGCGGNIIYDPVPTLLYRQHASNVIGSNISFFSKLYRIRRFFSGDFRIWSDKNLRALQHFETKLTEENRSILTRFSKARNDKLIPRIITFADIGFYRQTLSGTIALMLGIIFKKI</sequence>
<comment type="caution">
    <text evidence="2">The sequence shown here is derived from an EMBL/GenBank/DDBJ whole genome shotgun (WGS) entry which is preliminary data.</text>
</comment>
<keyword evidence="3" id="KW-1185">Reference proteome</keyword>
<dbReference type="CDD" id="cd04196">
    <property type="entry name" value="GT_2_like_d"/>
    <property type="match status" value="1"/>
</dbReference>
<evidence type="ECO:0000259" key="1">
    <source>
        <dbReference type="Pfam" id="PF00535"/>
    </source>
</evidence>
<accession>A0AB35RLG8</accession>